<dbReference type="AlphaFoldDB" id="A0AAD4N4T0"/>
<accession>A0AAD4N4T0</accession>
<name>A0AAD4N4T0_9BILA</name>
<sequence length="81" mass="9123">MRIADYCHCIPTSLTRSNKPTVGPQIPQFRDIPDMLTLGLTELTHNTETAALLNECHLHYFFIAAFVELNGRADSLVQITH</sequence>
<dbReference type="EMBL" id="JAKKPZ010000017">
    <property type="protein sequence ID" value="KAI1712832.1"/>
    <property type="molecule type" value="Genomic_DNA"/>
</dbReference>
<dbReference type="Proteomes" id="UP001201812">
    <property type="component" value="Unassembled WGS sequence"/>
</dbReference>
<reference evidence="1" key="1">
    <citation type="submission" date="2022-01" db="EMBL/GenBank/DDBJ databases">
        <title>Genome Sequence Resource for Two Populations of Ditylenchus destructor, the Migratory Endoparasitic Phytonematode.</title>
        <authorList>
            <person name="Zhang H."/>
            <person name="Lin R."/>
            <person name="Xie B."/>
        </authorList>
    </citation>
    <scope>NUCLEOTIDE SEQUENCE</scope>
    <source>
        <strain evidence="1">BazhouSP</strain>
    </source>
</reference>
<gene>
    <name evidence="1" type="ORF">DdX_09462</name>
</gene>
<evidence type="ECO:0000313" key="2">
    <source>
        <dbReference type="Proteomes" id="UP001201812"/>
    </source>
</evidence>
<comment type="caution">
    <text evidence="1">The sequence shown here is derived from an EMBL/GenBank/DDBJ whole genome shotgun (WGS) entry which is preliminary data.</text>
</comment>
<protein>
    <submittedName>
        <fullName evidence="1">Uncharacterized protein</fullName>
    </submittedName>
</protein>
<organism evidence="1 2">
    <name type="scientific">Ditylenchus destructor</name>
    <dbReference type="NCBI Taxonomy" id="166010"/>
    <lineage>
        <taxon>Eukaryota</taxon>
        <taxon>Metazoa</taxon>
        <taxon>Ecdysozoa</taxon>
        <taxon>Nematoda</taxon>
        <taxon>Chromadorea</taxon>
        <taxon>Rhabditida</taxon>
        <taxon>Tylenchina</taxon>
        <taxon>Tylenchomorpha</taxon>
        <taxon>Sphaerularioidea</taxon>
        <taxon>Anguinidae</taxon>
        <taxon>Anguininae</taxon>
        <taxon>Ditylenchus</taxon>
    </lineage>
</organism>
<keyword evidence="2" id="KW-1185">Reference proteome</keyword>
<proteinExistence type="predicted"/>
<evidence type="ECO:0000313" key="1">
    <source>
        <dbReference type="EMBL" id="KAI1712832.1"/>
    </source>
</evidence>